<dbReference type="AlphaFoldDB" id="X1L4T9"/>
<dbReference type="PANTHER" id="PTHR43581">
    <property type="entry name" value="ATP/GTP PHOSPHATASE"/>
    <property type="match status" value="1"/>
</dbReference>
<proteinExistence type="predicted"/>
<feature type="domain" description="Endonuclease GajA/Old nuclease/RecF-like AAA" evidence="2">
    <location>
        <begin position="10"/>
        <end position="204"/>
    </location>
</feature>
<dbReference type="InterPro" id="IPR041685">
    <property type="entry name" value="AAA_GajA/Old/RecF-like"/>
</dbReference>
<dbReference type="PANTHER" id="PTHR43581:SF4">
    <property type="entry name" value="ATP_GTP PHOSPHATASE"/>
    <property type="match status" value="1"/>
</dbReference>
<feature type="non-terminal residue" evidence="3">
    <location>
        <position position="1"/>
    </location>
</feature>
<comment type="caution">
    <text evidence="3">The sequence shown here is derived from an EMBL/GenBank/DDBJ whole genome shotgun (WGS) entry which is preliminary data.</text>
</comment>
<evidence type="ECO:0000313" key="3">
    <source>
        <dbReference type="EMBL" id="GAH89188.1"/>
    </source>
</evidence>
<feature type="non-terminal residue" evidence="3">
    <location>
        <position position="242"/>
    </location>
</feature>
<reference evidence="3" key="1">
    <citation type="journal article" date="2014" name="Front. Microbiol.">
        <title>High frequency of phylogenetically diverse reductive dehalogenase-homologous genes in deep subseafloor sedimentary metagenomes.</title>
        <authorList>
            <person name="Kawai M."/>
            <person name="Futagami T."/>
            <person name="Toyoda A."/>
            <person name="Takaki Y."/>
            <person name="Nishi S."/>
            <person name="Hori S."/>
            <person name="Arai W."/>
            <person name="Tsubouchi T."/>
            <person name="Morono Y."/>
            <person name="Uchiyama I."/>
            <person name="Ito T."/>
            <person name="Fujiyama A."/>
            <person name="Inagaki F."/>
            <person name="Takami H."/>
        </authorList>
    </citation>
    <scope>NUCLEOTIDE SEQUENCE</scope>
    <source>
        <strain evidence="3">Expedition CK06-06</strain>
    </source>
</reference>
<feature type="coiled-coil region" evidence="1">
    <location>
        <begin position="52"/>
        <end position="98"/>
    </location>
</feature>
<dbReference type="EMBL" id="BARU01038956">
    <property type="protein sequence ID" value="GAH89188.1"/>
    <property type="molecule type" value="Genomic_DNA"/>
</dbReference>
<dbReference type="SUPFAM" id="SSF52540">
    <property type="entry name" value="P-loop containing nucleoside triphosphate hydrolases"/>
    <property type="match status" value="1"/>
</dbReference>
<keyword evidence="1" id="KW-0175">Coiled coil</keyword>
<name>X1L4T9_9ZZZZ</name>
<evidence type="ECO:0000259" key="2">
    <source>
        <dbReference type="Pfam" id="PF13175"/>
    </source>
</evidence>
<dbReference type="InterPro" id="IPR027417">
    <property type="entry name" value="P-loop_NTPase"/>
</dbReference>
<organism evidence="3">
    <name type="scientific">marine sediment metagenome</name>
    <dbReference type="NCBI Taxonomy" id="412755"/>
    <lineage>
        <taxon>unclassified sequences</taxon>
        <taxon>metagenomes</taxon>
        <taxon>ecological metagenomes</taxon>
    </lineage>
</organism>
<dbReference type="Pfam" id="PF13175">
    <property type="entry name" value="AAA_15"/>
    <property type="match status" value="1"/>
</dbReference>
<accession>X1L4T9</accession>
<evidence type="ECO:0000256" key="1">
    <source>
        <dbReference type="SAM" id="Coils"/>
    </source>
</evidence>
<gene>
    <name evidence="3" type="ORF">S03H2_60451</name>
</gene>
<sequence length="242" mass="27647">PKGYPGVLKGALPEFIHIPAVRDISEETKVAKTNPFGQLINSVLVKISGEQKDAISKQLKEIEKQLNRSEEGERITEIKDIEARLNKLMSELMSCDIEIEMAMPQLREVFGAAKIYADDGVRTTIETKGHGMQRSMIFTILRAYAELAHFQKAGEKAEERTTIFAIEEPELYLHPQSQRTLMSVFREIASGRDQIIYSTQSSLFIDISHFDQICIMRREKRDESYESYPAQLLMSTMIEDLK</sequence>
<dbReference type="Gene3D" id="3.40.50.300">
    <property type="entry name" value="P-loop containing nucleotide triphosphate hydrolases"/>
    <property type="match status" value="1"/>
</dbReference>
<protein>
    <recommendedName>
        <fullName evidence="2">Endonuclease GajA/Old nuclease/RecF-like AAA domain-containing protein</fullName>
    </recommendedName>
</protein>
<dbReference type="InterPro" id="IPR051396">
    <property type="entry name" value="Bact_Antivir_Def_Nuclease"/>
</dbReference>